<dbReference type="Proteomes" id="UP001607302">
    <property type="component" value="Unassembled WGS sequence"/>
</dbReference>
<keyword evidence="2" id="KW-1185">Reference proteome</keyword>
<evidence type="ECO:0000313" key="1">
    <source>
        <dbReference type="EMBL" id="KAL2719670.1"/>
    </source>
</evidence>
<accession>A0ABD2AGL7</accession>
<dbReference type="EMBL" id="JAUDFV010000149">
    <property type="protein sequence ID" value="KAL2719670.1"/>
    <property type="molecule type" value="Genomic_DNA"/>
</dbReference>
<sequence length="123" mass="14029">MFLRTFESSLMCSRRATTYIEARRFKTNTILPETSIAKHVNENQWQFGIAPILFRLRGGASVKRTFTIIDPKIESKGNKEETKDEQTYFVLEALDQLTNVVEKEMGSSLFTSSIVELPPPSSH</sequence>
<name>A0ABD2AGL7_VESSQ</name>
<comment type="caution">
    <text evidence="1">The sequence shown here is derived from an EMBL/GenBank/DDBJ whole genome shotgun (WGS) entry which is preliminary data.</text>
</comment>
<evidence type="ECO:0000313" key="2">
    <source>
        <dbReference type="Proteomes" id="UP001607302"/>
    </source>
</evidence>
<reference evidence="1 2" key="1">
    <citation type="journal article" date="2024" name="Ann. Entomol. Soc. Am.">
        <title>Genomic analyses of the southern and eastern yellowjacket wasps (Hymenoptera: Vespidae) reveal evolutionary signatures of social life.</title>
        <authorList>
            <person name="Catto M.A."/>
            <person name="Caine P.B."/>
            <person name="Orr S.E."/>
            <person name="Hunt B.G."/>
            <person name="Goodisman M.A.D."/>
        </authorList>
    </citation>
    <scope>NUCLEOTIDE SEQUENCE [LARGE SCALE GENOMIC DNA]</scope>
    <source>
        <strain evidence="1">233</strain>
        <tissue evidence="1">Head and thorax</tissue>
    </source>
</reference>
<dbReference type="AlphaFoldDB" id="A0ABD2AGL7"/>
<gene>
    <name evidence="1" type="ORF">V1478_011132</name>
</gene>
<organism evidence="1 2">
    <name type="scientific">Vespula squamosa</name>
    <name type="common">Southern yellow jacket</name>
    <name type="synonym">Wasp</name>
    <dbReference type="NCBI Taxonomy" id="30214"/>
    <lineage>
        <taxon>Eukaryota</taxon>
        <taxon>Metazoa</taxon>
        <taxon>Ecdysozoa</taxon>
        <taxon>Arthropoda</taxon>
        <taxon>Hexapoda</taxon>
        <taxon>Insecta</taxon>
        <taxon>Pterygota</taxon>
        <taxon>Neoptera</taxon>
        <taxon>Endopterygota</taxon>
        <taxon>Hymenoptera</taxon>
        <taxon>Apocrita</taxon>
        <taxon>Aculeata</taxon>
        <taxon>Vespoidea</taxon>
        <taxon>Vespidae</taxon>
        <taxon>Vespinae</taxon>
        <taxon>Vespula</taxon>
    </lineage>
</organism>
<proteinExistence type="predicted"/>
<protein>
    <submittedName>
        <fullName evidence="1">Uncharacterized protein</fullName>
    </submittedName>
</protein>